<evidence type="ECO:0000256" key="2">
    <source>
        <dbReference type="ARBA" id="ARBA00023015"/>
    </source>
</evidence>
<keyword evidence="4" id="KW-0804">Transcription</keyword>
<dbReference type="Gene3D" id="2.40.330.10">
    <property type="entry name" value="DNA-binding pseudobarrel domain"/>
    <property type="match status" value="1"/>
</dbReference>
<sequence>MAKIIRQSKRNKNEFYVGKEWGELVTKNGFEADDLLSIDIIERDDDNRVAVLQDRVLMHDEFYKYWKGRIQEGNCTFTDPEGNRFTMELETFVGNSCMLRGGVIDMCKFYGLVDKHIAYFHYEGGINFIVKILNVHNEEISCPPLPPRFATFRR</sequence>
<keyword evidence="5" id="KW-0539">Nucleus</keyword>
<protein>
    <submittedName>
        <fullName evidence="6">Uncharacterized protein</fullName>
    </submittedName>
</protein>
<keyword evidence="7" id="KW-1185">Reference proteome</keyword>
<dbReference type="AlphaFoldDB" id="A0ABD1LYB2"/>
<reference evidence="6 7" key="1">
    <citation type="submission" date="2024-08" db="EMBL/GenBank/DDBJ databases">
        <title>Insights into the chromosomal genome structure of Flemingia macrophylla.</title>
        <authorList>
            <person name="Ding Y."/>
            <person name="Zhao Y."/>
            <person name="Bi W."/>
            <person name="Wu M."/>
            <person name="Zhao G."/>
            <person name="Gong Y."/>
            <person name="Li W."/>
            <person name="Zhang P."/>
        </authorList>
    </citation>
    <scope>NUCLEOTIDE SEQUENCE [LARGE SCALE GENOMIC DNA]</scope>
    <source>
        <strain evidence="6">DYQJB</strain>
        <tissue evidence="6">Leaf</tissue>
    </source>
</reference>
<evidence type="ECO:0000313" key="6">
    <source>
        <dbReference type="EMBL" id="KAL2328323.1"/>
    </source>
</evidence>
<evidence type="ECO:0000256" key="5">
    <source>
        <dbReference type="ARBA" id="ARBA00023242"/>
    </source>
</evidence>
<evidence type="ECO:0000256" key="3">
    <source>
        <dbReference type="ARBA" id="ARBA00023125"/>
    </source>
</evidence>
<proteinExistence type="predicted"/>
<dbReference type="EMBL" id="JBGMDY010000007">
    <property type="protein sequence ID" value="KAL2328323.1"/>
    <property type="molecule type" value="Genomic_DNA"/>
</dbReference>
<comment type="subcellular location">
    <subcellularLocation>
        <location evidence="1">Nucleus</location>
    </subcellularLocation>
</comment>
<keyword evidence="2" id="KW-0805">Transcription regulation</keyword>
<evidence type="ECO:0000256" key="1">
    <source>
        <dbReference type="ARBA" id="ARBA00004123"/>
    </source>
</evidence>
<evidence type="ECO:0000256" key="4">
    <source>
        <dbReference type="ARBA" id="ARBA00023163"/>
    </source>
</evidence>
<dbReference type="GO" id="GO:0005634">
    <property type="term" value="C:nucleus"/>
    <property type="evidence" value="ECO:0007669"/>
    <property type="project" value="UniProtKB-SubCell"/>
</dbReference>
<evidence type="ECO:0000313" key="7">
    <source>
        <dbReference type="Proteomes" id="UP001603857"/>
    </source>
</evidence>
<dbReference type="SUPFAM" id="SSF101936">
    <property type="entry name" value="DNA-binding pseudobarrel domain"/>
    <property type="match status" value="1"/>
</dbReference>
<accession>A0ABD1LYB2</accession>
<gene>
    <name evidence="6" type="ORF">Fmac_021750</name>
</gene>
<dbReference type="Proteomes" id="UP001603857">
    <property type="component" value="Unassembled WGS sequence"/>
</dbReference>
<comment type="caution">
    <text evidence="6">The sequence shown here is derived from an EMBL/GenBank/DDBJ whole genome shotgun (WGS) entry which is preliminary data.</text>
</comment>
<name>A0ABD1LYB2_9FABA</name>
<dbReference type="GO" id="GO:0003677">
    <property type="term" value="F:DNA binding"/>
    <property type="evidence" value="ECO:0007669"/>
    <property type="project" value="UniProtKB-KW"/>
</dbReference>
<organism evidence="6 7">
    <name type="scientific">Flemingia macrophylla</name>
    <dbReference type="NCBI Taxonomy" id="520843"/>
    <lineage>
        <taxon>Eukaryota</taxon>
        <taxon>Viridiplantae</taxon>
        <taxon>Streptophyta</taxon>
        <taxon>Embryophyta</taxon>
        <taxon>Tracheophyta</taxon>
        <taxon>Spermatophyta</taxon>
        <taxon>Magnoliopsida</taxon>
        <taxon>eudicotyledons</taxon>
        <taxon>Gunneridae</taxon>
        <taxon>Pentapetalae</taxon>
        <taxon>rosids</taxon>
        <taxon>fabids</taxon>
        <taxon>Fabales</taxon>
        <taxon>Fabaceae</taxon>
        <taxon>Papilionoideae</taxon>
        <taxon>50 kb inversion clade</taxon>
        <taxon>NPAAA clade</taxon>
        <taxon>indigoferoid/millettioid clade</taxon>
        <taxon>Phaseoleae</taxon>
        <taxon>Flemingia</taxon>
    </lineage>
</organism>
<dbReference type="InterPro" id="IPR015300">
    <property type="entry name" value="DNA-bd_pseudobarrel_sf"/>
</dbReference>
<keyword evidence="3" id="KW-0238">DNA-binding</keyword>